<feature type="region of interest" description="Disordered" evidence="1">
    <location>
        <begin position="1"/>
        <end position="40"/>
    </location>
</feature>
<evidence type="ECO:0000313" key="2">
    <source>
        <dbReference type="EMBL" id="KAE8974997.1"/>
    </source>
</evidence>
<evidence type="ECO:0000313" key="6">
    <source>
        <dbReference type="Proteomes" id="UP000434957"/>
    </source>
</evidence>
<organism evidence="2 5">
    <name type="scientific">Phytophthora rubi</name>
    <dbReference type="NCBI Taxonomy" id="129364"/>
    <lineage>
        <taxon>Eukaryota</taxon>
        <taxon>Sar</taxon>
        <taxon>Stramenopiles</taxon>
        <taxon>Oomycota</taxon>
        <taxon>Peronosporomycetes</taxon>
        <taxon>Peronosporales</taxon>
        <taxon>Peronosporaceae</taxon>
        <taxon>Phytophthora</taxon>
    </lineage>
</organism>
<evidence type="ECO:0000313" key="3">
    <source>
        <dbReference type="EMBL" id="KAE8978309.1"/>
    </source>
</evidence>
<name>A0A6A3HZT1_9STRA</name>
<reference evidence="5 7" key="1">
    <citation type="submission" date="2018-09" db="EMBL/GenBank/DDBJ databases">
        <title>Genomic investigation of the strawberry pathogen Phytophthora fragariae indicates pathogenicity is determined by transcriptional variation in three key races.</title>
        <authorList>
            <person name="Adams T.M."/>
            <person name="Armitage A.D."/>
            <person name="Sobczyk M.K."/>
            <person name="Bates H.J."/>
            <person name="Dunwell J.M."/>
            <person name="Nellist C.F."/>
            <person name="Harrison R.J."/>
        </authorList>
    </citation>
    <scope>NUCLEOTIDE SEQUENCE [LARGE SCALE GENOMIC DNA]</scope>
    <source>
        <strain evidence="2 5">SCRP249</strain>
        <strain evidence="3 7">SCRP324</strain>
        <strain evidence="4 6">SCRP333</strain>
    </source>
</reference>
<accession>A0A6A3HZT1</accession>
<dbReference type="Proteomes" id="UP000435112">
    <property type="component" value="Unassembled WGS sequence"/>
</dbReference>
<comment type="caution">
    <text evidence="2">The sequence shown here is derived from an EMBL/GenBank/DDBJ whole genome shotgun (WGS) entry which is preliminary data.</text>
</comment>
<dbReference type="Proteomes" id="UP000434957">
    <property type="component" value="Unassembled WGS sequence"/>
</dbReference>
<dbReference type="EMBL" id="QXFU01003105">
    <property type="protein sequence ID" value="KAE8978309.1"/>
    <property type="molecule type" value="Genomic_DNA"/>
</dbReference>
<evidence type="ECO:0000256" key="1">
    <source>
        <dbReference type="SAM" id="MobiDB-lite"/>
    </source>
</evidence>
<dbReference type="Proteomes" id="UP000429607">
    <property type="component" value="Unassembled WGS sequence"/>
</dbReference>
<sequence length="40" mass="4394">MPNDQVKDDEEDKKHDGSFPAAVTAAGARMDEELMEKDDG</sequence>
<dbReference type="AlphaFoldDB" id="A0A6A3HZT1"/>
<proteinExistence type="predicted"/>
<evidence type="ECO:0000313" key="4">
    <source>
        <dbReference type="EMBL" id="KAE9288814.1"/>
    </source>
</evidence>
<evidence type="ECO:0000313" key="5">
    <source>
        <dbReference type="Proteomes" id="UP000429607"/>
    </source>
</evidence>
<keyword evidence="6" id="KW-1185">Reference proteome</keyword>
<gene>
    <name evidence="2" type="ORF">PR001_g25835</name>
    <name evidence="3" type="ORF">PR002_g24752</name>
    <name evidence="4" type="ORF">PR003_g25711</name>
</gene>
<protein>
    <submittedName>
        <fullName evidence="2">Uncharacterized protein</fullName>
    </submittedName>
</protein>
<evidence type="ECO:0000313" key="7">
    <source>
        <dbReference type="Proteomes" id="UP000435112"/>
    </source>
</evidence>
<dbReference type="EMBL" id="QXFV01003645">
    <property type="protein sequence ID" value="KAE8974997.1"/>
    <property type="molecule type" value="Genomic_DNA"/>
</dbReference>
<dbReference type="EMBL" id="QXFT01003148">
    <property type="protein sequence ID" value="KAE9288814.1"/>
    <property type="molecule type" value="Genomic_DNA"/>
</dbReference>